<protein>
    <submittedName>
        <fullName evidence="2">Polyprotein protein</fullName>
    </submittedName>
</protein>
<dbReference type="PaxDb" id="4113-PGSC0003DMT400094650"/>
<evidence type="ECO:0000259" key="1">
    <source>
        <dbReference type="Pfam" id="PF20167"/>
    </source>
</evidence>
<dbReference type="PANTHER" id="PTHR33180">
    <property type="entry name" value="PHOTOSYSTEM II CP43 REACTION CENTER PROTEIN"/>
    <property type="match status" value="1"/>
</dbReference>
<dbReference type="eggNOG" id="ENOG502SPYA">
    <property type="taxonomic scope" value="Eukaryota"/>
</dbReference>
<dbReference type="GO" id="GO:0009523">
    <property type="term" value="C:photosystem II"/>
    <property type="evidence" value="ECO:0000318"/>
    <property type="project" value="GO_Central"/>
</dbReference>
<dbReference type="InterPro" id="IPR046796">
    <property type="entry name" value="Transposase_32_dom"/>
</dbReference>
<organism evidence="2 3">
    <name type="scientific">Solanum tuberosum</name>
    <name type="common">Potato</name>
    <dbReference type="NCBI Taxonomy" id="4113"/>
    <lineage>
        <taxon>Eukaryota</taxon>
        <taxon>Viridiplantae</taxon>
        <taxon>Streptophyta</taxon>
        <taxon>Embryophyta</taxon>
        <taxon>Tracheophyta</taxon>
        <taxon>Spermatophyta</taxon>
        <taxon>Magnoliopsida</taxon>
        <taxon>eudicotyledons</taxon>
        <taxon>Gunneridae</taxon>
        <taxon>Pentapetalae</taxon>
        <taxon>asterids</taxon>
        <taxon>lamiids</taxon>
        <taxon>Solanales</taxon>
        <taxon>Solanaceae</taxon>
        <taxon>Solanoideae</taxon>
        <taxon>Solaneae</taxon>
        <taxon>Solanum</taxon>
    </lineage>
</organism>
<sequence length="314" mass="34279">MKKWLAPLISDSTPKWIEVGAPIEKKDLNIATRFWLGFISSTIMPSQNESILRHMKAACLGCIIDRTRLNLGMIIAHEMVMRAKQRQTSLHFSVLITELCRRARVPRNEKKDVKVIPTSSTDIRRIEVEYLKNEAEKKAAPMDTSSVVDTDALPAEAPLPTAPGPSGISSTALSMTLSSFIALLPPRLKATIPGMIERALIDVVTPMSASIDASMARIAVYMSMIFGTVEIPVMPADTDVPPATTKDEVRVEEVVVVESKAETDEEKLGVDEEASYKDLTKIEEVMVDSTVQISLADTTMADPSGASTADDTGY</sequence>
<dbReference type="HOGENOM" id="CLU_029307_2_3_1"/>
<dbReference type="AlphaFoldDB" id="M1DUK5"/>
<dbReference type="GO" id="GO:0009579">
    <property type="term" value="C:thylakoid"/>
    <property type="evidence" value="ECO:0000318"/>
    <property type="project" value="GO_Central"/>
</dbReference>
<dbReference type="Pfam" id="PF20167">
    <property type="entry name" value="Transposase_32"/>
    <property type="match status" value="1"/>
</dbReference>
<keyword evidence="3" id="KW-1185">Reference proteome</keyword>
<dbReference type="Proteomes" id="UP000011115">
    <property type="component" value="Unassembled WGS sequence"/>
</dbReference>
<reference evidence="3" key="1">
    <citation type="journal article" date="2011" name="Nature">
        <title>Genome sequence and analysis of the tuber crop potato.</title>
        <authorList>
            <consortium name="The Potato Genome Sequencing Consortium"/>
        </authorList>
    </citation>
    <scope>NUCLEOTIDE SEQUENCE [LARGE SCALE GENOMIC DNA]</scope>
    <source>
        <strain evidence="3">cv. DM1-3 516 R44</strain>
    </source>
</reference>
<dbReference type="PANTHER" id="PTHR33180:SF31">
    <property type="entry name" value="POLYPROTEIN PROTEIN"/>
    <property type="match status" value="1"/>
</dbReference>
<evidence type="ECO:0000313" key="2">
    <source>
        <dbReference type="EnsemblPlants" id="PGSC0003DMT400094650"/>
    </source>
</evidence>
<feature type="domain" description="Putative plant transposon protein" evidence="1">
    <location>
        <begin position="6"/>
        <end position="106"/>
    </location>
</feature>
<dbReference type="Gramene" id="PGSC0003DMT400094650">
    <property type="protein sequence ID" value="PGSC0003DMT400094650"/>
    <property type="gene ID" value="PGSC0003DMG400044221"/>
</dbReference>
<proteinExistence type="predicted"/>
<dbReference type="InParanoid" id="M1DUK5"/>
<evidence type="ECO:0000313" key="3">
    <source>
        <dbReference type="Proteomes" id="UP000011115"/>
    </source>
</evidence>
<dbReference type="EnsemblPlants" id="PGSC0003DMT400094650">
    <property type="protein sequence ID" value="PGSC0003DMT400094650"/>
    <property type="gene ID" value="PGSC0003DMG400044221"/>
</dbReference>
<reference evidence="2" key="2">
    <citation type="submission" date="2015-06" db="UniProtKB">
        <authorList>
            <consortium name="EnsemblPlants"/>
        </authorList>
    </citation>
    <scope>IDENTIFICATION</scope>
    <source>
        <strain evidence="2">DM1-3 516 R44</strain>
    </source>
</reference>
<accession>M1DUK5</accession>
<name>M1DUK5_SOLTU</name>